<name>A0AAV1JVV4_9NEOP</name>
<dbReference type="AlphaFoldDB" id="A0AAV1JVV4"/>
<dbReference type="Proteomes" id="UP001497472">
    <property type="component" value="Unassembled WGS sequence"/>
</dbReference>
<reference evidence="1 2" key="1">
    <citation type="submission" date="2023-11" db="EMBL/GenBank/DDBJ databases">
        <authorList>
            <person name="Okamura Y."/>
        </authorList>
    </citation>
    <scope>NUCLEOTIDE SEQUENCE [LARGE SCALE GENOMIC DNA]</scope>
</reference>
<gene>
    <name evidence="1" type="ORF">LNINA_LOCUS12592</name>
</gene>
<evidence type="ECO:0000313" key="2">
    <source>
        <dbReference type="Proteomes" id="UP001497472"/>
    </source>
</evidence>
<sequence>MLNSTNHVEEKSFTAKGTNPNTNASVYLLKAKRKTVLIVNSDMILRAKYPKKTTSLLYQDFDDDEKLLNSYYMYTLDDVAEFFRVFLDTEICHETCRNKVG</sequence>
<proteinExistence type="predicted"/>
<keyword evidence="2" id="KW-1185">Reference proteome</keyword>
<evidence type="ECO:0000313" key="1">
    <source>
        <dbReference type="EMBL" id="CAK1553621.1"/>
    </source>
</evidence>
<protein>
    <submittedName>
        <fullName evidence="1">Uncharacterized protein</fullName>
    </submittedName>
</protein>
<dbReference type="EMBL" id="CAVLEF010000225">
    <property type="protein sequence ID" value="CAK1553621.1"/>
    <property type="molecule type" value="Genomic_DNA"/>
</dbReference>
<comment type="caution">
    <text evidence="1">The sequence shown here is derived from an EMBL/GenBank/DDBJ whole genome shotgun (WGS) entry which is preliminary data.</text>
</comment>
<accession>A0AAV1JVV4</accession>
<organism evidence="1 2">
    <name type="scientific">Leptosia nina</name>
    <dbReference type="NCBI Taxonomy" id="320188"/>
    <lineage>
        <taxon>Eukaryota</taxon>
        <taxon>Metazoa</taxon>
        <taxon>Ecdysozoa</taxon>
        <taxon>Arthropoda</taxon>
        <taxon>Hexapoda</taxon>
        <taxon>Insecta</taxon>
        <taxon>Pterygota</taxon>
        <taxon>Neoptera</taxon>
        <taxon>Endopterygota</taxon>
        <taxon>Lepidoptera</taxon>
        <taxon>Glossata</taxon>
        <taxon>Ditrysia</taxon>
        <taxon>Papilionoidea</taxon>
        <taxon>Pieridae</taxon>
        <taxon>Pierinae</taxon>
        <taxon>Leptosia</taxon>
    </lineage>
</organism>